<dbReference type="GO" id="GO:0000160">
    <property type="term" value="P:phosphorelay signal transduction system"/>
    <property type="evidence" value="ECO:0007669"/>
    <property type="project" value="InterPro"/>
</dbReference>
<dbReference type="CDD" id="cd17557">
    <property type="entry name" value="REC_Rcp-like"/>
    <property type="match status" value="1"/>
</dbReference>
<dbReference type="InterPro" id="IPR001789">
    <property type="entry name" value="Sig_transdc_resp-reg_receiver"/>
</dbReference>
<dbReference type="AlphaFoldDB" id="A0A087MJP8"/>
<dbReference type="SUPFAM" id="SSF52172">
    <property type="entry name" value="CheY-like"/>
    <property type="match status" value="1"/>
</dbReference>
<dbReference type="STRING" id="1121014.N788_11280"/>
<dbReference type="PATRIC" id="fig|1121014.3.peg.1011"/>
<evidence type="ECO:0000313" key="3">
    <source>
        <dbReference type="EMBL" id="KFL37101.1"/>
    </source>
</evidence>
<dbReference type="InterPro" id="IPR011006">
    <property type="entry name" value="CheY-like_superfamily"/>
</dbReference>
<proteinExistence type="predicted"/>
<name>A0A087MJP8_9GAMM</name>
<feature type="modified residue" description="4-aspartylphosphate" evidence="1">
    <location>
        <position position="70"/>
    </location>
</feature>
<keyword evidence="1" id="KW-0597">Phosphoprotein</keyword>
<dbReference type="Proteomes" id="UP000029085">
    <property type="component" value="Unassembled WGS sequence"/>
</dbReference>
<dbReference type="EMBL" id="AVCJ01000007">
    <property type="protein sequence ID" value="KFL37101.1"/>
    <property type="molecule type" value="Genomic_DNA"/>
</dbReference>
<organism evidence="3 4">
    <name type="scientific">Arenimonas donghaensis DSM 18148 = HO3-R19</name>
    <dbReference type="NCBI Taxonomy" id="1121014"/>
    <lineage>
        <taxon>Bacteria</taxon>
        <taxon>Pseudomonadati</taxon>
        <taxon>Pseudomonadota</taxon>
        <taxon>Gammaproteobacteria</taxon>
        <taxon>Lysobacterales</taxon>
        <taxon>Lysobacteraceae</taxon>
        <taxon>Arenimonas</taxon>
    </lineage>
</organism>
<evidence type="ECO:0000313" key="4">
    <source>
        <dbReference type="Proteomes" id="UP000029085"/>
    </source>
</evidence>
<sequence>MNLPRQPITILMADDDPDDRLMTQEAFTECRVGNPLRFVNDGEELLDYLHRRGGFADEEAYPMPGLVLLDLNMPRKDGREVLREIKADPRLCSIPVVILTTSKAEEDVVRSYRDGVNSFITKPVTFTALLEVVQTLGTYWLQVVDLPPEAEGNRH</sequence>
<evidence type="ECO:0000256" key="1">
    <source>
        <dbReference type="PROSITE-ProRule" id="PRU00169"/>
    </source>
</evidence>
<keyword evidence="4" id="KW-1185">Reference proteome</keyword>
<dbReference type="InterPro" id="IPR052893">
    <property type="entry name" value="TCS_response_regulator"/>
</dbReference>
<dbReference type="SMART" id="SM00448">
    <property type="entry name" value="REC"/>
    <property type="match status" value="1"/>
</dbReference>
<accession>A0A087MJP8</accession>
<comment type="caution">
    <text evidence="3">The sequence shown here is derived from an EMBL/GenBank/DDBJ whole genome shotgun (WGS) entry which is preliminary data.</text>
</comment>
<dbReference type="Pfam" id="PF00072">
    <property type="entry name" value="Response_reg"/>
    <property type="match status" value="1"/>
</dbReference>
<dbReference type="PANTHER" id="PTHR44520">
    <property type="entry name" value="RESPONSE REGULATOR RCP1-RELATED"/>
    <property type="match status" value="1"/>
</dbReference>
<gene>
    <name evidence="3" type="ORF">N788_11280</name>
</gene>
<reference evidence="3 4" key="2">
    <citation type="journal article" date="2015" name="Stand. Genomic Sci.">
        <title>High quality draft genomic sequence of Arenimonas donghaensis DSM 18148(T).</title>
        <authorList>
            <person name="Chen F."/>
            <person name="Wang H."/>
            <person name="Cao Y."/>
            <person name="Li X."/>
            <person name="Wang G."/>
        </authorList>
    </citation>
    <scope>NUCLEOTIDE SEQUENCE [LARGE SCALE GENOMIC DNA]</scope>
    <source>
        <strain evidence="3 4">HO3-R19</strain>
    </source>
</reference>
<reference evidence="4" key="1">
    <citation type="submission" date="2013-08" db="EMBL/GenBank/DDBJ databases">
        <title>Genome sequencing of Arenimonas donghaensis.</title>
        <authorList>
            <person name="Chen F."/>
            <person name="Wang G."/>
        </authorList>
    </citation>
    <scope>NUCLEOTIDE SEQUENCE [LARGE SCALE GENOMIC DNA]</scope>
    <source>
        <strain evidence="4">HO3-R19</strain>
    </source>
</reference>
<dbReference type="PROSITE" id="PS50110">
    <property type="entry name" value="RESPONSE_REGULATORY"/>
    <property type="match status" value="1"/>
</dbReference>
<dbReference type="Gene3D" id="3.40.50.2300">
    <property type="match status" value="1"/>
</dbReference>
<dbReference type="PANTHER" id="PTHR44520:SF2">
    <property type="entry name" value="RESPONSE REGULATOR RCP1"/>
    <property type="match status" value="1"/>
</dbReference>
<evidence type="ECO:0000259" key="2">
    <source>
        <dbReference type="PROSITE" id="PS50110"/>
    </source>
</evidence>
<feature type="domain" description="Response regulatory" evidence="2">
    <location>
        <begin position="9"/>
        <end position="137"/>
    </location>
</feature>
<protein>
    <recommendedName>
        <fullName evidence="2">Response regulatory domain-containing protein</fullName>
    </recommendedName>
</protein>